<organism evidence="5 6">
    <name type="scientific">Pediococcus stilesii</name>
    <dbReference type="NCBI Taxonomy" id="331679"/>
    <lineage>
        <taxon>Bacteria</taxon>
        <taxon>Bacillati</taxon>
        <taxon>Bacillota</taxon>
        <taxon>Bacilli</taxon>
        <taxon>Lactobacillales</taxon>
        <taxon>Lactobacillaceae</taxon>
        <taxon>Pediococcus</taxon>
    </lineage>
</organism>
<dbReference type="PANTHER" id="PTHR43217">
    <property type="entry name" value="SUCCINATE SEMIALDEHYDE DEHYDROGENASE [NAD(P)+] SAD"/>
    <property type="match status" value="1"/>
</dbReference>
<gene>
    <name evidence="5" type="ORF">IV81_GL000825</name>
</gene>
<dbReference type="InterPro" id="IPR015590">
    <property type="entry name" value="Aldehyde_DH_dom"/>
</dbReference>
<accession>A0A0R2KZR3</accession>
<comment type="caution">
    <text evidence="5">The sequence shown here is derived from an EMBL/GenBank/DDBJ whole genome shotgun (WGS) entry which is preliminary data.</text>
</comment>
<evidence type="ECO:0000313" key="6">
    <source>
        <dbReference type="Proteomes" id="UP000051859"/>
    </source>
</evidence>
<dbReference type="EMBL" id="JQBX01000002">
    <property type="protein sequence ID" value="KRN95033.1"/>
    <property type="molecule type" value="Genomic_DNA"/>
</dbReference>
<dbReference type="RefSeq" id="WP_057801569.1">
    <property type="nucleotide sequence ID" value="NZ_JQBX01000002.1"/>
</dbReference>
<protein>
    <submittedName>
        <fullName evidence="5">NAD-dependent aldehyde dehydrogenase</fullName>
    </submittedName>
</protein>
<dbReference type="InterPro" id="IPR044148">
    <property type="entry name" value="ALDH_GabD1-like"/>
</dbReference>
<dbReference type="Proteomes" id="UP000051859">
    <property type="component" value="Unassembled WGS sequence"/>
</dbReference>
<dbReference type="PROSITE" id="PS00070">
    <property type="entry name" value="ALDEHYDE_DEHYDR_CYS"/>
    <property type="match status" value="1"/>
</dbReference>
<name>A0A0R2KZR3_9LACO</name>
<dbReference type="STRING" id="331679.IV81_GL000825"/>
<keyword evidence="6" id="KW-1185">Reference proteome</keyword>
<dbReference type="FunFam" id="3.40.605.10:FF:000012">
    <property type="entry name" value="NAD-dependent succinate-semialdehyde dehydrogenase"/>
    <property type="match status" value="1"/>
</dbReference>
<dbReference type="GO" id="GO:0004030">
    <property type="term" value="F:aldehyde dehydrogenase [NAD(P)+] activity"/>
    <property type="evidence" value="ECO:0007669"/>
    <property type="project" value="InterPro"/>
</dbReference>
<dbReference type="AlphaFoldDB" id="A0A0R2KZR3"/>
<evidence type="ECO:0000313" key="5">
    <source>
        <dbReference type="EMBL" id="KRN95033.1"/>
    </source>
</evidence>
<dbReference type="SUPFAM" id="SSF53720">
    <property type="entry name" value="ALDH-like"/>
    <property type="match status" value="1"/>
</dbReference>
<dbReference type="Pfam" id="PF00171">
    <property type="entry name" value="Aldedh"/>
    <property type="match status" value="1"/>
</dbReference>
<dbReference type="InterPro" id="IPR016161">
    <property type="entry name" value="Ald_DH/histidinol_DH"/>
</dbReference>
<dbReference type="GO" id="GO:0004777">
    <property type="term" value="F:succinate-semialdehyde dehydrogenase (NAD+) activity"/>
    <property type="evidence" value="ECO:0007669"/>
    <property type="project" value="TreeGrafter"/>
</dbReference>
<dbReference type="PANTHER" id="PTHR43217:SF2">
    <property type="entry name" value="SUCCINATE-SEMIALDEHYDE DEHYDROGENASE [NADP(+)]"/>
    <property type="match status" value="1"/>
</dbReference>
<evidence type="ECO:0000256" key="2">
    <source>
        <dbReference type="ARBA" id="ARBA00022857"/>
    </source>
</evidence>
<evidence type="ECO:0000259" key="4">
    <source>
        <dbReference type="Pfam" id="PF00171"/>
    </source>
</evidence>
<feature type="domain" description="Aldehyde dehydrogenase" evidence="4">
    <location>
        <begin position="3"/>
        <end position="453"/>
    </location>
</feature>
<evidence type="ECO:0000256" key="1">
    <source>
        <dbReference type="ARBA" id="ARBA00009986"/>
    </source>
</evidence>
<dbReference type="InterPro" id="IPR016160">
    <property type="entry name" value="Ald_DH_CS_CYS"/>
</dbReference>
<proteinExistence type="inferred from homology"/>
<dbReference type="InterPro" id="IPR016162">
    <property type="entry name" value="Ald_DH_N"/>
</dbReference>
<sequence>MAYQSVNPYTGRLIQTYKSTTDQEIEVALQNADTFYHFAKTQPIERREQKLQELAEEFRKNLDLYAELVTTNMGKLFKESQIEVEKNAEFAEYYAKNGAKALADVPYNDAEGINAHVEYHSTGAIMMIEPWNFPYTQIMRVFAPNFIAGNPVILKDPSITPDCAQAFEDATLKVGFPTGAFKNLFIDYEQVNSIIKDPRVQGVALTGSENAGKKIAAEAGANLKKTTMELGGTDVFVVLNDADIKKAVEVGANARLGNAGQVCTAAKRFIVQEDVYDEFLEGLKANFAARKIGDPMEPDTTLAPLSSKAAQEKLQQQVNMAIAGGAQLIWGDNTPFEGPGANFHPLIISGMEPDNPMYDQELFGPIAQIYKAKDDEEILKIANDSQHGLGGTVFGGDLNRAEKIASSIETGQVAINQLLTSHANLPFGGVKLSGYGRELSDLGIREFMNAKTIIDG</sequence>
<dbReference type="PATRIC" id="fig|331679.3.peg.830"/>
<dbReference type="InterPro" id="IPR016163">
    <property type="entry name" value="Ald_DH_C"/>
</dbReference>
<keyword evidence="2" id="KW-0521">NADP</keyword>
<evidence type="ECO:0000256" key="3">
    <source>
        <dbReference type="ARBA" id="ARBA00023002"/>
    </source>
</evidence>
<comment type="similarity">
    <text evidence="1">Belongs to the aldehyde dehydrogenase family.</text>
</comment>
<dbReference type="InterPro" id="IPR047110">
    <property type="entry name" value="GABD/Sad-like"/>
</dbReference>
<dbReference type="CDD" id="cd07100">
    <property type="entry name" value="ALDH_SSADH1_GabD1"/>
    <property type="match status" value="1"/>
</dbReference>
<dbReference type="Gene3D" id="3.40.605.10">
    <property type="entry name" value="Aldehyde Dehydrogenase, Chain A, domain 1"/>
    <property type="match status" value="1"/>
</dbReference>
<keyword evidence="3" id="KW-0560">Oxidoreductase</keyword>
<reference evidence="5 6" key="1">
    <citation type="journal article" date="2015" name="Genome Announc.">
        <title>Expanding the biotechnology potential of lactobacilli through comparative genomics of 213 strains and associated genera.</title>
        <authorList>
            <person name="Sun Z."/>
            <person name="Harris H.M."/>
            <person name="McCann A."/>
            <person name="Guo C."/>
            <person name="Argimon S."/>
            <person name="Zhang W."/>
            <person name="Yang X."/>
            <person name="Jeffery I.B."/>
            <person name="Cooney J.C."/>
            <person name="Kagawa T.F."/>
            <person name="Liu W."/>
            <person name="Song Y."/>
            <person name="Salvetti E."/>
            <person name="Wrobel A."/>
            <person name="Rasinkangas P."/>
            <person name="Parkhill J."/>
            <person name="Rea M.C."/>
            <person name="O'Sullivan O."/>
            <person name="Ritari J."/>
            <person name="Douillard F.P."/>
            <person name="Paul Ross R."/>
            <person name="Yang R."/>
            <person name="Briner A.E."/>
            <person name="Felis G.E."/>
            <person name="de Vos W.M."/>
            <person name="Barrangou R."/>
            <person name="Klaenhammer T.R."/>
            <person name="Caufield P.W."/>
            <person name="Cui Y."/>
            <person name="Zhang H."/>
            <person name="O'Toole P.W."/>
        </authorList>
    </citation>
    <scope>NUCLEOTIDE SEQUENCE [LARGE SCALE GENOMIC DNA]</scope>
    <source>
        <strain evidence="5 6">DSM 18001</strain>
    </source>
</reference>
<dbReference type="Gene3D" id="3.40.309.10">
    <property type="entry name" value="Aldehyde Dehydrogenase, Chain A, domain 2"/>
    <property type="match status" value="1"/>
</dbReference>